<proteinExistence type="predicted"/>
<evidence type="ECO:0000259" key="1">
    <source>
        <dbReference type="Pfam" id="PF05899"/>
    </source>
</evidence>
<name>A0ABT9QGY1_9ACTN</name>
<evidence type="ECO:0000313" key="2">
    <source>
        <dbReference type="EMBL" id="MDP9845939.1"/>
    </source>
</evidence>
<organism evidence="2 3">
    <name type="scientific">Streptosporangium lutulentum</name>
    <dbReference type="NCBI Taxonomy" id="1461250"/>
    <lineage>
        <taxon>Bacteria</taxon>
        <taxon>Bacillati</taxon>
        <taxon>Actinomycetota</taxon>
        <taxon>Actinomycetes</taxon>
        <taxon>Streptosporangiales</taxon>
        <taxon>Streptosporangiaceae</taxon>
        <taxon>Streptosporangium</taxon>
    </lineage>
</organism>
<comment type="caution">
    <text evidence="2">The sequence shown here is derived from an EMBL/GenBank/DDBJ whole genome shotgun (WGS) entry which is preliminary data.</text>
</comment>
<keyword evidence="3" id="KW-1185">Reference proteome</keyword>
<dbReference type="EMBL" id="JAUSQU010000001">
    <property type="protein sequence ID" value="MDP9845939.1"/>
    <property type="molecule type" value="Genomic_DNA"/>
</dbReference>
<dbReference type="SUPFAM" id="SSF51182">
    <property type="entry name" value="RmlC-like cupins"/>
    <property type="match status" value="1"/>
</dbReference>
<feature type="domain" description="(S)-ureidoglycine aminohydrolase cupin" evidence="1">
    <location>
        <begin position="56"/>
        <end position="127"/>
    </location>
</feature>
<dbReference type="InterPro" id="IPR011051">
    <property type="entry name" value="RmlC_Cupin_sf"/>
</dbReference>
<dbReference type="RefSeq" id="WP_307561982.1">
    <property type="nucleotide sequence ID" value="NZ_JAUSQU010000001.1"/>
</dbReference>
<dbReference type="Proteomes" id="UP001225356">
    <property type="component" value="Unassembled WGS sequence"/>
</dbReference>
<dbReference type="PANTHER" id="PTHR40943:SF1">
    <property type="entry name" value="CYTOPLASMIC PROTEIN"/>
    <property type="match status" value="1"/>
</dbReference>
<sequence length="131" mass="13854">MPEILVPETADLARMVTAAGAFSVPTSDVRLSPDELDPAQILAGSPRVSSIELWSSPDGTQSRGIWEITPGTVTDVEHDEVFVVLSGRATVEVEGGATVELVPGSVCLLADGAKTVWTIHETLRKVYHSTG</sequence>
<dbReference type="InterPro" id="IPR008579">
    <property type="entry name" value="UGlyAH_Cupin_dom"/>
</dbReference>
<dbReference type="Gene3D" id="2.60.120.10">
    <property type="entry name" value="Jelly Rolls"/>
    <property type="match status" value="1"/>
</dbReference>
<dbReference type="InterPro" id="IPR014710">
    <property type="entry name" value="RmlC-like_jellyroll"/>
</dbReference>
<reference evidence="2 3" key="1">
    <citation type="submission" date="2023-07" db="EMBL/GenBank/DDBJ databases">
        <title>Sequencing the genomes of 1000 actinobacteria strains.</title>
        <authorList>
            <person name="Klenk H.-P."/>
        </authorList>
    </citation>
    <scope>NUCLEOTIDE SEQUENCE [LARGE SCALE GENOMIC DNA]</scope>
    <source>
        <strain evidence="2 3">DSM 46740</strain>
    </source>
</reference>
<dbReference type="PANTHER" id="PTHR40943">
    <property type="entry name" value="CYTOPLASMIC PROTEIN-RELATED"/>
    <property type="match status" value="1"/>
</dbReference>
<dbReference type="Pfam" id="PF05899">
    <property type="entry name" value="Cupin_3"/>
    <property type="match status" value="1"/>
</dbReference>
<gene>
    <name evidence="2" type="ORF">J2853_005150</name>
</gene>
<protein>
    <submittedName>
        <fullName evidence="2">Cupin superfamily protein</fullName>
    </submittedName>
</protein>
<evidence type="ECO:0000313" key="3">
    <source>
        <dbReference type="Proteomes" id="UP001225356"/>
    </source>
</evidence>
<accession>A0ABT9QGY1</accession>